<dbReference type="Gramene" id="MELO3C034362.2.1">
    <property type="protein sequence ID" value="MELO3C034362.2.1"/>
    <property type="gene ID" value="MELO3C034362.2"/>
</dbReference>
<dbReference type="EnsemblPlants" id="MELO3C034362.2.1">
    <property type="protein sequence ID" value="MELO3C034362.2.1"/>
    <property type="gene ID" value="MELO3C034362.2"/>
</dbReference>
<name>A0A9I9EIL9_CUCME</name>
<evidence type="ECO:0000313" key="1">
    <source>
        <dbReference type="EnsemblPlants" id="MELO3C034362.2.1"/>
    </source>
</evidence>
<protein>
    <submittedName>
        <fullName evidence="1">Uncharacterized protein</fullName>
    </submittedName>
</protein>
<proteinExistence type="predicted"/>
<accession>A0A9I9EIL9</accession>
<dbReference type="AlphaFoldDB" id="A0A9I9EIL9"/>
<reference evidence="1" key="1">
    <citation type="submission" date="2023-03" db="UniProtKB">
        <authorList>
            <consortium name="EnsemblPlants"/>
        </authorList>
    </citation>
    <scope>IDENTIFICATION</scope>
</reference>
<organism evidence="1">
    <name type="scientific">Cucumis melo</name>
    <name type="common">Muskmelon</name>
    <dbReference type="NCBI Taxonomy" id="3656"/>
    <lineage>
        <taxon>Eukaryota</taxon>
        <taxon>Viridiplantae</taxon>
        <taxon>Streptophyta</taxon>
        <taxon>Embryophyta</taxon>
        <taxon>Tracheophyta</taxon>
        <taxon>Spermatophyta</taxon>
        <taxon>Magnoliopsida</taxon>
        <taxon>eudicotyledons</taxon>
        <taxon>Gunneridae</taxon>
        <taxon>Pentapetalae</taxon>
        <taxon>rosids</taxon>
        <taxon>fabids</taxon>
        <taxon>Cucurbitales</taxon>
        <taxon>Cucurbitaceae</taxon>
        <taxon>Benincaseae</taxon>
        <taxon>Cucumis</taxon>
    </lineage>
</organism>
<sequence>MMPQITVWLATPSPIDHICPKLLDEDHPCCGFEAAKLKWGKRITPGDRVLCIRELHLAVYFLVDMDHLTFVLHLGEVKCSERALMTCVLRNPSVDCNLLYVIASLNLNLT</sequence>